<proteinExistence type="predicted"/>
<evidence type="ECO:0000313" key="3">
    <source>
        <dbReference type="Proteomes" id="UP000265520"/>
    </source>
</evidence>
<evidence type="ECO:0000256" key="1">
    <source>
        <dbReference type="SAM" id="MobiDB-lite"/>
    </source>
</evidence>
<protein>
    <submittedName>
        <fullName evidence="2">Uncharacterized protein</fullName>
    </submittedName>
</protein>
<dbReference type="AlphaFoldDB" id="A0A392TJQ8"/>
<accession>A0A392TJQ8</accession>
<dbReference type="EMBL" id="LXQA010598699">
    <property type="protein sequence ID" value="MCI61373.1"/>
    <property type="molecule type" value="Genomic_DNA"/>
</dbReference>
<comment type="caution">
    <text evidence="2">The sequence shown here is derived from an EMBL/GenBank/DDBJ whole genome shotgun (WGS) entry which is preliminary data.</text>
</comment>
<feature type="region of interest" description="Disordered" evidence="1">
    <location>
        <begin position="1"/>
        <end position="54"/>
    </location>
</feature>
<evidence type="ECO:0000313" key="2">
    <source>
        <dbReference type="EMBL" id="MCI61373.1"/>
    </source>
</evidence>
<reference evidence="2 3" key="1">
    <citation type="journal article" date="2018" name="Front. Plant Sci.">
        <title>Red Clover (Trifolium pratense) and Zigzag Clover (T. medium) - A Picture of Genomic Similarities and Differences.</title>
        <authorList>
            <person name="Dluhosova J."/>
            <person name="Istvanek J."/>
            <person name="Nedelnik J."/>
            <person name="Repkova J."/>
        </authorList>
    </citation>
    <scope>NUCLEOTIDE SEQUENCE [LARGE SCALE GENOMIC DNA]</scope>
    <source>
        <strain evidence="3">cv. 10/8</strain>
        <tissue evidence="2">Leaf</tissue>
    </source>
</reference>
<organism evidence="2 3">
    <name type="scientific">Trifolium medium</name>
    <dbReference type="NCBI Taxonomy" id="97028"/>
    <lineage>
        <taxon>Eukaryota</taxon>
        <taxon>Viridiplantae</taxon>
        <taxon>Streptophyta</taxon>
        <taxon>Embryophyta</taxon>
        <taxon>Tracheophyta</taxon>
        <taxon>Spermatophyta</taxon>
        <taxon>Magnoliopsida</taxon>
        <taxon>eudicotyledons</taxon>
        <taxon>Gunneridae</taxon>
        <taxon>Pentapetalae</taxon>
        <taxon>rosids</taxon>
        <taxon>fabids</taxon>
        <taxon>Fabales</taxon>
        <taxon>Fabaceae</taxon>
        <taxon>Papilionoideae</taxon>
        <taxon>50 kb inversion clade</taxon>
        <taxon>NPAAA clade</taxon>
        <taxon>Hologalegina</taxon>
        <taxon>IRL clade</taxon>
        <taxon>Trifolieae</taxon>
        <taxon>Trifolium</taxon>
    </lineage>
</organism>
<name>A0A392TJQ8_9FABA</name>
<sequence>MYKSRQVETPRSSNTEKNGSKKKRKADKKASGEKSSKKKQVIIPSDSEPDVEADVQDIMTFEKKRI</sequence>
<keyword evidence="3" id="KW-1185">Reference proteome</keyword>
<dbReference type="Proteomes" id="UP000265520">
    <property type="component" value="Unassembled WGS sequence"/>
</dbReference>